<keyword evidence="13" id="KW-1185">Reference proteome</keyword>
<keyword evidence="10" id="KW-0449">Lipoprotein</keyword>
<evidence type="ECO:0000256" key="11">
    <source>
        <dbReference type="SAM" id="Phobius"/>
    </source>
</evidence>
<keyword evidence="6" id="KW-0732">Signal</keyword>
<evidence type="ECO:0000256" key="9">
    <source>
        <dbReference type="ARBA" id="ARBA00023139"/>
    </source>
</evidence>
<evidence type="ECO:0000256" key="10">
    <source>
        <dbReference type="ARBA" id="ARBA00023288"/>
    </source>
</evidence>
<comment type="caution">
    <text evidence="12">The sequence shown here is derived from an EMBL/GenBank/DDBJ whole genome shotgun (WGS) entry which is preliminary data.</text>
</comment>
<feature type="transmembrane region" description="Helical" evidence="11">
    <location>
        <begin position="84"/>
        <end position="102"/>
    </location>
</feature>
<gene>
    <name evidence="12" type="ORF">E8K88_00130</name>
</gene>
<dbReference type="EMBL" id="SSWX01000001">
    <property type="protein sequence ID" value="THJ36585.1"/>
    <property type="molecule type" value="Genomic_DNA"/>
</dbReference>
<protein>
    <recommendedName>
        <fullName evidence="3">Uncharacterized protein YtcA</fullName>
    </recommendedName>
</protein>
<keyword evidence="8 11" id="KW-0472">Membrane</keyword>
<keyword evidence="5 11" id="KW-0812">Transmembrane</keyword>
<evidence type="ECO:0000313" key="13">
    <source>
        <dbReference type="Proteomes" id="UP000306236"/>
    </source>
</evidence>
<dbReference type="OrthoDB" id="5958921at2"/>
<keyword evidence="4" id="KW-1003">Cell membrane</keyword>
<evidence type="ECO:0000256" key="3">
    <source>
        <dbReference type="ARBA" id="ARBA00021237"/>
    </source>
</evidence>
<sequence length="105" mass="11749">MPFLAQRVKNPLYRRLLALLKVGFALSLGLGLSACSQGQAPSFLLFDSYFPSWLVGIFVAVPITLVLRVIFIRIGIDEVMPLRLLTYLCIGACIVMAFSFYYSPR</sequence>
<dbReference type="AlphaFoldDB" id="A0A4S5BZQ7"/>
<dbReference type="InterPro" id="IPR031381">
    <property type="entry name" value="YtcA"/>
</dbReference>
<evidence type="ECO:0000256" key="1">
    <source>
        <dbReference type="ARBA" id="ARBA00004141"/>
    </source>
</evidence>
<evidence type="ECO:0000256" key="4">
    <source>
        <dbReference type="ARBA" id="ARBA00022475"/>
    </source>
</evidence>
<proteinExistence type="inferred from homology"/>
<dbReference type="RefSeq" id="WP_136404844.1">
    <property type="nucleotide sequence ID" value="NZ_SSWX01000001.1"/>
</dbReference>
<evidence type="ECO:0000256" key="8">
    <source>
        <dbReference type="ARBA" id="ARBA00023136"/>
    </source>
</evidence>
<dbReference type="Proteomes" id="UP000306236">
    <property type="component" value="Unassembled WGS sequence"/>
</dbReference>
<accession>A0A4S5BZQ7</accession>
<keyword evidence="7 11" id="KW-1133">Transmembrane helix</keyword>
<feature type="transmembrane region" description="Helical" evidence="11">
    <location>
        <begin position="49"/>
        <end position="72"/>
    </location>
</feature>
<name>A0A4S5BZQ7_9BURK</name>
<evidence type="ECO:0000256" key="7">
    <source>
        <dbReference type="ARBA" id="ARBA00022989"/>
    </source>
</evidence>
<comment type="similarity">
    <text evidence="2">Belongs to the YtcA family.</text>
</comment>
<dbReference type="Pfam" id="PF17090">
    <property type="entry name" value="Ytca"/>
    <property type="match status" value="1"/>
</dbReference>
<evidence type="ECO:0000313" key="12">
    <source>
        <dbReference type="EMBL" id="THJ36585.1"/>
    </source>
</evidence>
<evidence type="ECO:0000256" key="2">
    <source>
        <dbReference type="ARBA" id="ARBA00008208"/>
    </source>
</evidence>
<reference evidence="12 13" key="1">
    <citation type="submission" date="2019-04" db="EMBL/GenBank/DDBJ databases">
        <title>Lampropedia sp YIM MLB12 draf genome.</title>
        <authorList>
            <person name="Wang Y.-X."/>
        </authorList>
    </citation>
    <scope>NUCLEOTIDE SEQUENCE [LARGE SCALE GENOMIC DNA]</scope>
    <source>
        <strain evidence="12 13">YIM MLB12</strain>
    </source>
</reference>
<keyword evidence="9" id="KW-0564">Palmitate</keyword>
<comment type="subcellular location">
    <subcellularLocation>
        <location evidence="1">Membrane</location>
        <topology evidence="1">Multi-pass membrane protein</topology>
    </subcellularLocation>
</comment>
<evidence type="ECO:0000256" key="6">
    <source>
        <dbReference type="ARBA" id="ARBA00022729"/>
    </source>
</evidence>
<dbReference type="PROSITE" id="PS51257">
    <property type="entry name" value="PROKAR_LIPOPROTEIN"/>
    <property type="match status" value="1"/>
</dbReference>
<evidence type="ECO:0000256" key="5">
    <source>
        <dbReference type="ARBA" id="ARBA00022692"/>
    </source>
</evidence>
<organism evidence="12 13">
    <name type="scientific">Lampropedia aestuarii</name>
    <dbReference type="NCBI Taxonomy" id="2562762"/>
    <lineage>
        <taxon>Bacteria</taxon>
        <taxon>Pseudomonadati</taxon>
        <taxon>Pseudomonadota</taxon>
        <taxon>Betaproteobacteria</taxon>
        <taxon>Burkholderiales</taxon>
        <taxon>Comamonadaceae</taxon>
        <taxon>Lampropedia</taxon>
    </lineage>
</organism>
<dbReference type="GO" id="GO:0016020">
    <property type="term" value="C:membrane"/>
    <property type="evidence" value="ECO:0007669"/>
    <property type="project" value="UniProtKB-SubCell"/>
</dbReference>